<feature type="region of interest" description="Disordered" evidence="1">
    <location>
        <begin position="196"/>
        <end position="244"/>
    </location>
</feature>
<accession>A0A177HWX4</accession>
<proteinExistence type="predicted"/>
<dbReference type="InterPro" id="IPR013783">
    <property type="entry name" value="Ig-like_fold"/>
</dbReference>
<dbReference type="AlphaFoldDB" id="A0A177HWX4"/>
<dbReference type="Pfam" id="PF16640">
    <property type="entry name" value="Big_3_5"/>
    <property type="match status" value="1"/>
</dbReference>
<dbReference type="Gene3D" id="2.60.40.10">
    <property type="entry name" value="Immunoglobulins"/>
    <property type="match status" value="1"/>
</dbReference>
<organism evidence="3 4">
    <name type="scientific">Streptomyces jeddahensis</name>
    <dbReference type="NCBI Taxonomy" id="1716141"/>
    <lineage>
        <taxon>Bacteria</taxon>
        <taxon>Bacillati</taxon>
        <taxon>Actinomycetota</taxon>
        <taxon>Actinomycetes</taxon>
        <taxon>Kitasatosporales</taxon>
        <taxon>Streptomycetaceae</taxon>
        <taxon>Streptomyces</taxon>
    </lineage>
</organism>
<dbReference type="GO" id="GO:0005975">
    <property type="term" value="P:carbohydrate metabolic process"/>
    <property type="evidence" value="ECO:0007669"/>
    <property type="project" value="UniProtKB-ARBA"/>
</dbReference>
<gene>
    <name evidence="3" type="ORF">STSP_21490</name>
</gene>
<evidence type="ECO:0000313" key="4">
    <source>
        <dbReference type="Proteomes" id="UP000077381"/>
    </source>
</evidence>
<dbReference type="EMBL" id="LOHS01000061">
    <property type="protein sequence ID" value="OAH14638.1"/>
    <property type="molecule type" value="Genomic_DNA"/>
</dbReference>
<evidence type="ECO:0000259" key="2">
    <source>
        <dbReference type="Pfam" id="PF16640"/>
    </source>
</evidence>
<dbReference type="STRING" id="1716141.STSP_21490"/>
<feature type="compositionally biased region" description="Pro residues" evidence="1">
    <location>
        <begin position="201"/>
        <end position="219"/>
    </location>
</feature>
<evidence type="ECO:0000256" key="1">
    <source>
        <dbReference type="SAM" id="MobiDB-lite"/>
    </source>
</evidence>
<feature type="compositionally biased region" description="Low complexity" evidence="1">
    <location>
        <begin position="220"/>
        <end position="231"/>
    </location>
</feature>
<sequence length="278" mass="29028">MGWSEQGAGHLMQCDVRRRAEVWSCPLTGLVVESRVGGLAGCRPSWDSARWWSPWGWPLSLWHWSQRGPRPRRRPATRYGRGAVTSTVSWETVPSTRPANRVAGAQSTTTLTVDPQQPQTGAPVTFSATVTCTLGIPAGTVTFTDNGQEIGSAALEDGTATLVTGDLAEGEHTITANFASDLGCPASSSEPVTITVTAAPEPSPTPTTQPTSPSAPPEPATGAPTPQPTTSVVAPPLHGGLAHTGTSDYVPQMAAAAAGGLTLGSIAVLLRRRWLRHS</sequence>
<dbReference type="PATRIC" id="fig|1716141.3.peg.2260"/>
<dbReference type="Proteomes" id="UP000077381">
    <property type="component" value="Unassembled WGS sequence"/>
</dbReference>
<name>A0A177HWX4_9ACTN</name>
<evidence type="ECO:0000313" key="3">
    <source>
        <dbReference type="EMBL" id="OAH14638.1"/>
    </source>
</evidence>
<protein>
    <recommendedName>
        <fullName evidence="2">Bacterial Ig-like domain-containing protein</fullName>
    </recommendedName>
</protein>
<reference evidence="3 4" key="1">
    <citation type="submission" date="2015-12" db="EMBL/GenBank/DDBJ databases">
        <title>Genome sequence of Streptomyces sp. G25.</title>
        <authorList>
            <person name="Poehlein A."/>
            <person name="Roettig A."/>
            <person name="Hiessl S."/>
            <person name="Hauschild P."/>
            <person name="Schauer J."/>
            <person name="Madkour M.H."/>
            <person name="Al-Ansari A.M."/>
            <person name="Almakishah N.H."/>
            <person name="Steinbuechel A."/>
            <person name="Daniel R."/>
        </authorList>
    </citation>
    <scope>NUCLEOTIDE SEQUENCE [LARGE SCALE GENOMIC DNA]</scope>
    <source>
        <strain evidence="4">G25(2015)</strain>
    </source>
</reference>
<dbReference type="InterPro" id="IPR032109">
    <property type="entry name" value="Big_3_5"/>
</dbReference>
<comment type="caution">
    <text evidence="3">The sequence shown here is derived from an EMBL/GenBank/DDBJ whole genome shotgun (WGS) entry which is preliminary data.</text>
</comment>
<keyword evidence="4" id="KW-1185">Reference proteome</keyword>
<feature type="domain" description="Bacterial Ig-like" evidence="2">
    <location>
        <begin position="111"/>
        <end position="197"/>
    </location>
</feature>